<sequence>MTGGRLFLSLIVAAGLIAGPAGAAQAQGLFRSASGSICEPASEAGVEPVRRTLVYVDRQSLSLSTDEQGWFHAVNGQVN</sequence>
<feature type="signal peptide" evidence="1">
    <location>
        <begin position="1"/>
        <end position="23"/>
    </location>
</feature>
<reference evidence="2 3" key="1">
    <citation type="submission" date="2020-08" db="EMBL/GenBank/DDBJ databases">
        <title>Genomic Encyclopedia of Archaeal and Bacterial Type Strains, Phase II (KMG-II): from individual species to whole genera.</title>
        <authorList>
            <person name="Goeker M."/>
        </authorList>
    </citation>
    <scope>NUCLEOTIDE SEQUENCE [LARGE SCALE GENOMIC DNA]</scope>
    <source>
        <strain evidence="2 3">5AG</strain>
    </source>
</reference>
<evidence type="ECO:0000313" key="2">
    <source>
        <dbReference type="EMBL" id="MBB3332519.1"/>
    </source>
</evidence>
<name>A0A7W5K5U9_9GAMM</name>
<gene>
    <name evidence="2" type="ORF">BDK63_003414</name>
</gene>
<keyword evidence="1" id="KW-0732">Signal</keyword>
<dbReference type="Proteomes" id="UP000553442">
    <property type="component" value="Unassembled WGS sequence"/>
</dbReference>
<organism evidence="2 3">
    <name type="scientific">Halomonas campaniensis</name>
    <dbReference type="NCBI Taxonomy" id="213554"/>
    <lineage>
        <taxon>Bacteria</taxon>
        <taxon>Pseudomonadati</taxon>
        <taxon>Pseudomonadota</taxon>
        <taxon>Gammaproteobacteria</taxon>
        <taxon>Oceanospirillales</taxon>
        <taxon>Halomonadaceae</taxon>
        <taxon>Halomonas</taxon>
    </lineage>
</organism>
<evidence type="ECO:0000313" key="3">
    <source>
        <dbReference type="Proteomes" id="UP000553442"/>
    </source>
</evidence>
<proteinExistence type="predicted"/>
<accession>A0A7W5K5U9</accession>
<dbReference type="AlphaFoldDB" id="A0A7W5K5U9"/>
<comment type="caution">
    <text evidence="2">The sequence shown here is derived from an EMBL/GenBank/DDBJ whole genome shotgun (WGS) entry which is preliminary data.</text>
</comment>
<protein>
    <submittedName>
        <fullName evidence="2">Uncharacterized protein</fullName>
    </submittedName>
</protein>
<keyword evidence="3" id="KW-1185">Reference proteome</keyword>
<dbReference type="EMBL" id="JACHZF010000035">
    <property type="protein sequence ID" value="MBB3332519.1"/>
    <property type="molecule type" value="Genomic_DNA"/>
</dbReference>
<evidence type="ECO:0000256" key="1">
    <source>
        <dbReference type="SAM" id="SignalP"/>
    </source>
</evidence>
<feature type="chain" id="PRO_5030526891" evidence="1">
    <location>
        <begin position="24"/>
        <end position="79"/>
    </location>
</feature>
<dbReference type="RefSeq" id="WP_183334138.1">
    <property type="nucleotide sequence ID" value="NZ_JACHZF010000035.1"/>
</dbReference>